<gene>
    <name evidence="4" type="ORF">BDA96_05G092900</name>
</gene>
<dbReference type="InterPro" id="IPR001810">
    <property type="entry name" value="F-box_dom"/>
</dbReference>
<name>A0A921QX78_SORBI</name>
<evidence type="ECO:0000313" key="4">
    <source>
        <dbReference type="EMBL" id="KAG0529369.1"/>
    </source>
</evidence>
<evidence type="ECO:0008006" key="6">
    <source>
        <dbReference type="Google" id="ProtNLM"/>
    </source>
</evidence>
<protein>
    <recommendedName>
        <fullName evidence="6">F-box domain-containing protein</fullName>
    </recommendedName>
</protein>
<dbReference type="AlphaFoldDB" id="A0A921QX78"/>
<dbReference type="Gene3D" id="1.20.1280.50">
    <property type="match status" value="1"/>
</dbReference>
<dbReference type="PANTHER" id="PTHR33110:SF131">
    <property type="entry name" value="F-BOX DOMAIN CONTAINING PROTEIN"/>
    <property type="match status" value="1"/>
</dbReference>
<dbReference type="CDD" id="cd22159">
    <property type="entry name" value="F-box_AtTIR1-like"/>
    <property type="match status" value="1"/>
</dbReference>
<feature type="domain" description="KIB1-4 beta-propeller" evidence="3">
    <location>
        <begin position="110"/>
        <end position="398"/>
    </location>
</feature>
<sequence length="445" mass="49721">MAAVPQPPRKPTNFLGVEEFPDDLVVSILGRVPCKDDRGSMSLVCKAWHDRIDRLIKTEAEAAPPAPAPPPLPWLLLPSRSRNDPAFFRAACVLSGCCVHPHHSHLTILPPGARFVGSYDGAWIFLYFDETHTHRLLNLRTGQARMLPEALVRVREGHRFVYSMVMLAATLSSSPDDSNCVGATIIARERDQAPDEFLQHPFNRWIVFWRMGWKLAHQLVAVGDVAAAVDDLALCLTEDVVYHDGAFHVLLTRGGAYQTLVCTPEANPEDPTALNVNGVVRRFMPPGERISGQNATVRARYLVVSRGELLMVVRYTTGADHQTSKFKVFRATTRPQMPDGDGDFPVAQYPWEWSEMDTLDGRILFVGYGCSRSYEVDEDRYPGFEPGIYFLDDGAFCEALMIGDANTRPYPCRDNGMWSESEGSIQRCFPPPNSSDYSPPVWLLP</sequence>
<evidence type="ECO:0000256" key="1">
    <source>
        <dbReference type="SAM" id="MobiDB-lite"/>
    </source>
</evidence>
<evidence type="ECO:0000259" key="3">
    <source>
        <dbReference type="Pfam" id="PF03478"/>
    </source>
</evidence>
<feature type="domain" description="F-box" evidence="2">
    <location>
        <begin position="19"/>
        <end position="56"/>
    </location>
</feature>
<dbReference type="Proteomes" id="UP000807115">
    <property type="component" value="Chromosome 5"/>
</dbReference>
<dbReference type="InterPro" id="IPR005174">
    <property type="entry name" value="KIB1-4_b-propeller"/>
</dbReference>
<feature type="region of interest" description="Disordered" evidence="1">
    <location>
        <begin position="423"/>
        <end position="445"/>
    </location>
</feature>
<comment type="caution">
    <text evidence="4">The sequence shown here is derived from an EMBL/GenBank/DDBJ whole genome shotgun (WGS) entry which is preliminary data.</text>
</comment>
<dbReference type="SUPFAM" id="SSF81383">
    <property type="entry name" value="F-box domain"/>
    <property type="match status" value="1"/>
</dbReference>
<dbReference type="PANTHER" id="PTHR33110">
    <property type="entry name" value="F-BOX/KELCH-REPEAT PROTEIN-RELATED"/>
    <property type="match status" value="1"/>
</dbReference>
<organism evidence="4 5">
    <name type="scientific">Sorghum bicolor</name>
    <name type="common">Sorghum</name>
    <name type="synonym">Sorghum vulgare</name>
    <dbReference type="NCBI Taxonomy" id="4558"/>
    <lineage>
        <taxon>Eukaryota</taxon>
        <taxon>Viridiplantae</taxon>
        <taxon>Streptophyta</taxon>
        <taxon>Embryophyta</taxon>
        <taxon>Tracheophyta</taxon>
        <taxon>Spermatophyta</taxon>
        <taxon>Magnoliopsida</taxon>
        <taxon>Liliopsida</taxon>
        <taxon>Poales</taxon>
        <taxon>Poaceae</taxon>
        <taxon>PACMAD clade</taxon>
        <taxon>Panicoideae</taxon>
        <taxon>Andropogonodae</taxon>
        <taxon>Andropogoneae</taxon>
        <taxon>Sorghinae</taxon>
        <taxon>Sorghum</taxon>
    </lineage>
</organism>
<dbReference type="Pfam" id="PF00646">
    <property type="entry name" value="F-box"/>
    <property type="match status" value="1"/>
</dbReference>
<dbReference type="EMBL" id="CM027684">
    <property type="protein sequence ID" value="KAG0529369.1"/>
    <property type="molecule type" value="Genomic_DNA"/>
</dbReference>
<accession>A0A921QX78</accession>
<dbReference type="Pfam" id="PF03478">
    <property type="entry name" value="Beta-prop_KIB1-4"/>
    <property type="match status" value="1"/>
</dbReference>
<evidence type="ECO:0000313" key="5">
    <source>
        <dbReference type="Proteomes" id="UP000807115"/>
    </source>
</evidence>
<dbReference type="InterPro" id="IPR036047">
    <property type="entry name" value="F-box-like_dom_sf"/>
</dbReference>
<reference evidence="4" key="2">
    <citation type="submission" date="2020-10" db="EMBL/GenBank/DDBJ databases">
        <authorList>
            <person name="Cooper E.A."/>
            <person name="Brenton Z.W."/>
            <person name="Flinn B.S."/>
            <person name="Jenkins J."/>
            <person name="Shu S."/>
            <person name="Flowers D."/>
            <person name="Luo F."/>
            <person name="Wang Y."/>
            <person name="Xia P."/>
            <person name="Barry K."/>
            <person name="Daum C."/>
            <person name="Lipzen A."/>
            <person name="Yoshinaga Y."/>
            <person name="Schmutz J."/>
            <person name="Saski C."/>
            <person name="Vermerris W."/>
            <person name="Kresovich S."/>
        </authorList>
    </citation>
    <scope>NUCLEOTIDE SEQUENCE</scope>
</reference>
<evidence type="ECO:0000259" key="2">
    <source>
        <dbReference type="Pfam" id="PF00646"/>
    </source>
</evidence>
<proteinExistence type="predicted"/>
<reference evidence="4" key="1">
    <citation type="journal article" date="2019" name="BMC Genomics">
        <title>A new reference genome for Sorghum bicolor reveals high levels of sequence similarity between sweet and grain genotypes: implications for the genetics of sugar metabolism.</title>
        <authorList>
            <person name="Cooper E.A."/>
            <person name="Brenton Z.W."/>
            <person name="Flinn B.S."/>
            <person name="Jenkins J."/>
            <person name="Shu S."/>
            <person name="Flowers D."/>
            <person name="Luo F."/>
            <person name="Wang Y."/>
            <person name="Xia P."/>
            <person name="Barry K."/>
            <person name="Daum C."/>
            <person name="Lipzen A."/>
            <person name="Yoshinaga Y."/>
            <person name="Schmutz J."/>
            <person name="Saski C."/>
            <person name="Vermerris W."/>
            <person name="Kresovich S."/>
        </authorList>
    </citation>
    <scope>NUCLEOTIDE SEQUENCE</scope>
</reference>